<dbReference type="Proteomes" id="UP000307380">
    <property type="component" value="Unassembled WGS sequence"/>
</dbReference>
<sequence>MGAVIKRVYDEASEADGFRVLVDRLWPRGVSRDRAAIDLWLKDVAPSPDLRIRWHVGSEGWDDFVEDYRGELASNPAVDELRMLHVEHPLLTLVYASRDTERNHAVILQEFLDRSEGAPRTVADDNSESSVDQQA</sequence>
<comment type="caution">
    <text evidence="1">The sequence shown here is derived from an EMBL/GenBank/DDBJ whole genome shotgun (WGS) entry which is preliminary data.</text>
</comment>
<dbReference type="AlphaFoldDB" id="A0A4S4FZK7"/>
<organism evidence="1 2">
    <name type="scientific">Orlajensenia flava</name>
    <dbReference type="NCBI Taxonomy" id="2565934"/>
    <lineage>
        <taxon>Bacteria</taxon>
        <taxon>Bacillati</taxon>
        <taxon>Actinomycetota</taxon>
        <taxon>Actinomycetes</taxon>
        <taxon>Micrococcales</taxon>
        <taxon>Microbacteriaceae</taxon>
        <taxon>Orlajensenia</taxon>
    </lineage>
</organism>
<keyword evidence="2" id="KW-1185">Reference proteome</keyword>
<gene>
    <name evidence="1" type="ORF">E6C70_05645</name>
</gene>
<proteinExistence type="predicted"/>
<dbReference type="InterPro" id="IPR052552">
    <property type="entry name" value="YeaO-like"/>
</dbReference>
<accession>A0A4S4FZK7</accession>
<reference evidence="1 2" key="1">
    <citation type="submission" date="2019-04" db="EMBL/GenBank/DDBJ databases">
        <authorList>
            <person name="Jiang L."/>
        </authorList>
    </citation>
    <scope>NUCLEOTIDE SEQUENCE [LARGE SCALE GENOMIC DNA]</scope>
    <source>
        <strain evidence="1 2">YIM 131861</strain>
    </source>
</reference>
<dbReference type="RefSeq" id="WP_136423032.1">
    <property type="nucleotide sequence ID" value="NZ_SSSN01000003.1"/>
</dbReference>
<name>A0A4S4FZK7_9MICO</name>
<dbReference type="PANTHER" id="PTHR36849">
    <property type="entry name" value="CYTOPLASMIC PROTEIN-RELATED"/>
    <property type="match status" value="1"/>
</dbReference>
<dbReference type="EMBL" id="SSSN01000003">
    <property type="protein sequence ID" value="THG35525.1"/>
    <property type="molecule type" value="Genomic_DNA"/>
</dbReference>
<dbReference type="Pfam" id="PF22752">
    <property type="entry name" value="DUF488-N3i"/>
    <property type="match status" value="1"/>
</dbReference>
<dbReference type="OrthoDB" id="9790745at2"/>
<evidence type="ECO:0000313" key="1">
    <source>
        <dbReference type="EMBL" id="THG35525.1"/>
    </source>
</evidence>
<evidence type="ECO:0000313" key="2">
    <source>
        <dbReference type="Proteomes" id="UP000307380"/>
    </source>
</evidence>
<dbReference type="PANTHER" id="PTHR36849:SF1">
    <property type="entry name" value="CYTOPLASMIC PROTEIN"/>
    <property type="match status" value="1"/>
</dbReference>
<protein>
    <submittedName>
        <fullName evidence="1">DUF488 family protein</fullName>
    </submittedName>
</protein>